<evidence type="ECO:0000256" key="11">
    <source>
        <dbReference type="PROSITE-ProRule" id="PRU00042"/>
    </source>
</evidence>
<dbReference type="FunFam" id="3.30.160.60:FF:000624">
    <property type="entry name" value="zinc finger protein 697"/>
    <property type="match status" value="1"/>
</dbReference>
<keyword evidence="7" id="KW-0805">Transcription regulation</keyword>
<dbReference type="GO" id="GO:0010468">
    <property type="term" value="P:regulation of gene expression"/>
    <property type="evidence" value="ECO:0007669"/>
    <property type="project" value="TreeGrafter"/>
</dbReference>
<name>A0AAW1N2I4_POPJA</name>
<dbReference type="Pfam" id="PF00096">
    <property type="entry name" value="zf-C2H2"/>
    <property type="match status" value="4"/>
</dbReference>
<evidence type="ECO:0000256" key="7">
    <source>
        <dbReference type="ARBA" id="ARBA00023015"/>
    </source>
</evidence>
<evidence type="ECO:0000259" key="12">
    <source>
        <dbReference type="PROSITE" id="PS50157"/>
    </source>
</evidence>
<dbReference type="PROSITE" id="PS00028">
    <property type="entry name" value="ZINC_FINGER_C2H2_1"/>
    <property type="match status" value="11"/>
</dbReference>
<dbReference type="InterPro" id="IPR036236">
    <property type="entry name" value="Znf_C2H2_sf"/>
</dbReference>
<dbReference type="Gene3D" id="3.30.160.60">
    <property type="entry name" value="Classic Zinc Finger"/>
    <property type="match status" value="10"/>
</dbReference>
<feature type="domain" description="C2H2-type" evidence="12">
    <location>
        <begin position="225"/>
        <end position="247"/>
    </location>
</feature>
<keyword evidence="5 11" id="KW-0863">Zinc-finger</keyword>
<gene>
    <name evidence="13" type="ORF">QE152_g4000</name>
</gene>
<dbReference type="InterPro" id="IPR050331">
    <property type="entry name" value="Zinc_finger"/>
</dbReference>
<dbReference type="PANTHER" id="PTHR16515:SF49">
    <property type="entry name" value="GASTRULA ZINC FINGER PROTEIN XLCGF49.1-LIKE-RELATED"/>
    <property type="match status" value="1"/>
</dbReference>
<evidence type="ECO:0000256" key="2">
    <source>
        <dbReference type="ARBA" id="ARBA00006991"/>
    </source>
</evidence>
<keyword evidence="14" id="KW-1185">Reference proteome</keyword>
<dbReference type="GO" id="GO:0005634">
    <property type="term" value="C:nucleus"/>
    <property type="evidence" value="ECO:0007669"/>
    <property type="project" value="UniProtKB-SubCell"/>
</dbReference>
<feature type="domain" description="C2H2-type" evidence="12">
    <location>
        <begin position="280"/>
        <end position="307"/>
    </location>
</feature>
<keyword evidence="3" id="KW-0479">Metal-binding</keyword>
<feature type="domain" description="C2H2-type" evidence="12">
    <location>
        <begin position="141"/>
        <end position="168"/>
    </location>
</feature>
<evidence type="ECO:0000256" key="5">
    <source>
        <dbReference type="ARBA" id="ARBA00022771"/>
    </source>
</evidence>
<dbReference type="GO" id="GO:0003677">
    <property type="term" value="F:DNA binding"/>
    <property type="evidence" value="ECO:0007669"/>
    <property type="project" value="UniProtKB-KW"/>
</dbReference>
<dbReference type="FunFam" id="3.30.160.60:FF:000065">
    <property type="entry name" value="B-cell CLL/lymphoma 6, member B"/>
    <property type="match status" value="1"/>
</dbReference>
<keyword evidence="10" id="KW-0539">Nucleus</keyword>
<dbReference type="FunFam" id="3.30.160.60:FF:000446">
    <property type="entry name" value="Zinc finger protein"/>
    <property type="match status" value="1"/>
</dbReference>
<keyword evidence="6" id="KW-0862">Zinc</keyword>
<evidence type="ECO:0000256" key="9">
    <source>
        <dbReference type="ARBA" id="ARBA00023163"/>
    </source>
</evidence>
<keyword evidence="9" id="KW-0804">Transcription</keyword>
<keyword evidence="4" id="KW-0677">Repeat</keyword>
<evidence type="ECO:0000256" key="1">
    <source>
        <dbReference type="ARBA" id="ARBA00004123"/>
    </source>
</evidence>
<protein>
    <submittedName>
        <fullName evidence="13">Zinc finger, C2H2 type</fullName>
    </submittedName>
</protein>
<dbReference type="PANTHER" id="PTHR16515">
    <property type="entry name" value="PR DOMAIN ZINC FINGER PROTEIN"/>
    <property type="match status" value="1"/>
</dbReference>
<dbReference type="FunFam" id="3.30.160.60:FF:000006">
    <property type="entry name" value="Zinc finger protein 184 (Kruppel-like)"/>
    <property type="match status" value="1"/>
</dbReference>
<sequence length="576" mass="66753">MPMFLLNNVPVEDIVTYGRYYEAETFENSHFLSPLASFKINHEDPQKLYPGQRQNDMQEKMKQYSCNRCGKVFLFKHHLVAHEKTHTVGHTIYENHPQEPKHKPTTDVKPRPYICNKCGKSFSLKHHLTSHERTHLGIRPHACEFCGKTFTHKHCLNTHLLLHSSERPYECPECKKRFTLKHHLLSHAKVHNREKPFKCVDCGLMFALRRHLVTHSKFHAGKRPFICDECGETFSQKDQLVMHSRFHGFLNSFVCNVCGDTFTRKFELVTHEKIHGKLPHVCEICFKEFLQKRTLIAHMRDHSKKLSLSCQECGGVFTTQEALAFHVKIHSGTAEPPKEDYTAMINPQHNLPFNNCDRNAFNMHKFVPNKLENKEALCCPECNCSFYSEEALTLHKKLHYGDSTLVNDICTLATNIQNRNMTHTGMMHHPGIQQPKKYEPAMPEAKEKKFICEHCSKGFVGKHGLQQHRRRHPDGTCVLKSHVCPTCSKAFHQKNHLILHERQHMDASLRNRNKASSVIFPPPPQMDPNRNPMYKPPNQLDKNPINVNNVNVNVNVNPMDNREPPKQNEITIQNLN</sequence>
<feature type="domain" description="C2H2-type" evidence="12">
    <location>
        <begin position="377"/>
        <end position="404"/>
    </location>
</feature>
<feature type="domain" description="C2H2-type" evidence="12">
    <location>
        <begin position="450"/>
        <end position="472"/>
    </location>
</feature>
<feature type="domain" description="C2H2-type" evidence="12">
    <location>
        <begin position="169"/>
        <end position="196"/>
    </location>
</feature>
<dbReference type="SUPFAM" id="SSF57667">
    <property type="entry name" value="beta-beta-alpha zinc fingers"/>
    <property type="match status" value="6"/>
</dbReference>
<dbReference type="FunFam" id="3.30.160.60:FF:000322">
    <property type="entry name" value="GDNF-inducible zinc finger protein 1"/>
    <property type="match status" value="1"/>
</dbReference>
<keyword evidence="8" id="KW-0238">DNA-binding</keyword>
<evidence type="ECO:0000256" key="3">
    <source>
        <dbReference type="ARBA" id="ARBA00022723"/>
    </source>
</evidence>
<comment type="subcellular location">
    <subcellularLocation>
        <location evidence="1">Nucleus</location>
    </subcellularLocation>
</comment>
<dbReference type="PROSITE" id="PS50157">
    <property type="entry name" value="ZINC_FINGER_C2H2_2"/>
    <property type="match status" value="12"/>
</dbReference>
<dbReference type="SMART" id="SM00355">
    <property type="entry name" value="ZnF_C2H2"/>
    <property type="match status" value="12"/>
</dbReference>
<evidence type="ECO:0000256" key="6">
    <source>
        <dbReference type="ARBA" id="ARBA00022833"/>
    </source>
</evidence>
<dbReference type="AlphaFoldDB" id="A0AAW1N2I4"/>
<reference evidence="13 14" key="1">
    <citation type="journal article" date="2024" name="BMC Genomics">
        <title>De novo assembly and annotation of Popillia japonica's genome with initial clues to its potential as an invasive pest.</title>
        <authorList>
            <person name="Cucini C."/>
            <person name="Boschi S."/>
            <person name="Funari R."/>
            <person name="Cardaioli E."/>
            <person name="Iannotti N."/>
            <person name="Marturano G."/>
            <person name="Paoli F."/>
            <person name="Bruttini M."/>
            <person name="Carapelli A."/>
            <person name="Frati F."/>
            <person name="Nardi F."/>
        </authorList>
    </citation>
    <scope>NUCLEOTIDE SEQUENCE [LARGE SCALE GENOMIC DNA]</scope>
    <source>
        <strain evidence="13">DMR45628</strain>
    </source>
</reference>
<comment type="similarity">
    <text evidence="2">Belongs to the krueppel C2H2-type zinc-finger protein family.</text>
</comment>
<dbReference type="GO" id="GO:0008270">
    <property type="term" value="F:zinc ion binding"/>
    <property type="evidence" value="ECO:0007669"/>
    <property type="project" value="UniProtKB-KW"/>
</dbReference>
<feature type="domain" description="C2H2-type" evidence="12">
    <location>
        <begin position="64"/>
        <end position="87"/>
    </location>
</feature>
<evidence type="ECO:0000256" key="10">
    <source>
        <dbReference type="ARBA" id="ARBA00023242"/>
    </source>
</evidence>
<dbReference type="Proteomes" id="UP001458880">
    <property type="component" value="Unassembled WGS sequence"/>
</dbReference>
<feature type="domain" description="C2H2-type" evidence="12">
    <location>
        <begin position="197"/>
        <end position="224"/>
    </location>
</feature>
<feature type="domain" description="C2H2-type" evidence="12">
    <location>
        <begin position="482"/>
        <end position="504"/>
    </location>
</feature>
<comment type="caution">
    <text evidence="13">The sequence shown here is derived from an EMBL/GenBank/DDBJ whole genome shotgun (WGS) entry which is preliminary data.</text>
</comment>
<dbReference type="EMBL" id="JASPKY010000018">
    <property type="protein sequence ID" value="KAK9752814.1"/>
    <property type="molecule type" value="Genomic_DNA"/>
</dbReference>
<dbReference type="InterPro" id="IPR013087">
    <property type="entry name" value="Znf_C2H2_type"/>
</dbReference>
<feature type="domain" description="C2H2-type" evidence="12">
    <location>
        <begin position="113"/>
        <end position="140"/>
    </location>
</feature>
<accession>A0AAW1N2I4</accession>
<evidence type="ECO:0000313" key="13">
    <source>
        <dbReference type="EMBL" id="KAK9752814.1"/>
    </source>
</evidence>
<feature type="domain" description="C2H2-type" evidence="12">
    <location>
        <begin position="308"/>
        <end position="335"/>
    </location>
</feature>
<proteinExistence type="inferred from homology"/>
<evidence type="ECO:0000313" key="14">
    <source>
        <dbReference type="Proteomes" id="UP001458880"/>
    </source>
</evidence>
<feature type="domain" description="C2H2-type" evidence="12">
    <location>
        <begin position="253"/>
        <end position="275"/>
    </location>
</feature>
<organism evidence="13 14">
    <name type="scientific">Popillia japonica</name>
    <name type="common">Japanese beetle</name>
    <dbReference type="NCBI Taxonomy" id="7064"/>
    <lineage>
        <taxon>Eukaryota</taxon>
        <taxon>Metazoa</taxon>
        <taxon>Ecdysozoa</taxon>
        <taxon>Arthropoda</taxon>
        <taxon>Hexapoda</taxon>
        <taxon>Insecta</taxon>
        <taxon>Pterygota</taxon>
        <taxon>Neoptera</taxon>
        <taxon>Endopterygota</taxon>
        <taxon>Coleoptera</taxon>
        <taxon>Polyphaga</taxon>
        <taxon>Scarabaeiformia</taxon>
        <taxon>Scarabaeidae</taxon>
        <taxon>Rutelinae</taxon>
        <taxon>Popillia</taxon>
    </lineage>
</organism>
<evidence type="ECO:0000256" key="4">
    <source>
        <dbReference type="ARBA" id="ARBA00022737"/>
    </source>
</evidence>
<evidence type="ECO:0000256" key="8">
    <source>
        <dbReference type="ARBA" id="ARBA00023125"/>
    </source>
</evidence>